<dbReference type="GO" id="GO:0046872">
    <property type="term" value="F:metal ion binding"/>
    <property type="evidence" value="ECO:0007669"/>
    <property type="project" value="UniProtKB-KW"/>
</dbReference>
<feature type="non-terminal residue" evidence="7">
    <location>
        <position position="304"/>
    </location>
</feature>
<comment type="cofactor">
    <cofactor evidence="1">
        <name>Mg(2+)</name>
        <dbReference type="ChEBI" id="CHEBI:18420"/>
    </cofactor>
</comment>
<evidence type="ECO:0000313" key="8">
    <source>
        <dbReference type="Proteomes" id="UP000538929"/>
    </source>
</evidence>
<keyword evidence="5" id="KW-0460">Magnesium</keyword>
<dbReference type="PROSITE" id="PS00723">
    <property type="entry name" value="POLYPRENYL_SYNTHASE_1"/>
    <property type="match status" value="1"/>
</dbReference>
<dbReference type="SFLD" id="SFLDS00005">
    <property type="entry name" value="Isoprenoid_Synthase_Type_I"/>
    <property type="match status" value="1"/>
</dbReference>
<dbReference type="InterPro" id="IPR008949">
    <property type="entry name" value="Isoprenoid_synthase_dom_sf"/>
</dbReference>
<dbReference type="InterPro" id="IPR033749">
    <property type="entry name" value="Polyprenyl_synt_CS"/>
</dbReference>
<dbReference type="Gene3D" id="1.10.600.10">
    <property type="entry name" value="Farnesyl Diphosphate Synthase"/>
    <property type="match status" value="1"/>
</dbReference>
<evidence type="ECO:0000313" key="7">
    <source>
        <dbReference type="EMBL" id="MBB0247182.1"/>
    </source>
</evidence>
<dbReference type="Proteomes" id="UP000538929">
    <property type="component" value="Unassembled WGS sequence"/>
</dbReference>
<dbReference type="EMBL" id="VKHT01001451">
    <property type="protein sequence ID" value="MBB0247182.1"/>
    <property type="molecule type" value="Genomic_DNA"/>
</dbReference>
<evidence type="ECO:0000256" key="1">
    <source>
        <dbReference type="ARBA" id="ARBA00001946"/>
    </source>
</evidence>
<dbReference type="RefSeq" id="WP_182608407.1">
    <property type="nucleotide sequence ID" value="NZ_VKHT01001451.1"/>
</dbReference>
<gene>
    <name evidence="7" type="ORF">FNQ90_24415</name>
</gene>
<evidence type="ECO:0000256" key="5">
    <source>
        <dbReference type="ARBA" id="ARBA00022842"/>
    </source>
</evidence>
<reference evidence="8" key="1">
    <citation type="submission" date="2019-10" db="EMBL/GenBank/DDBJ databases">
        <title>Streptomyces sp. nov., a novel actinobacterium isolated from alkaline environment.</title>
        <authorList>
            <person name="Golinska P."/>
        </authorList>
    </citation>
    <scope>NUCLEOTIDE SEQUENCE [LARGE SCALE GENOMIC DNA]</scope>
    <source>
        <strain evidence="8">DSM 42118</strain>
    </source>
</reference>
<protein>
    <submittedName>
        <fullName evidence="7">Polyprenyl synthetase family protein</fullName>
    </submittedName>
</protein>
<dbReference type="PANTHER" id="PTHR12001:SF85">
    <property type="entry name" value="SHORT CHAIN ISOPRENYL DIPHOSPHATE SYNTHASE"/>
    <property type="match status" value="1"/>
</dbReference>
<keyword evidence="8" id="KW-1185">Reference proteome</keyword>
<evidence type="ECO:0000256" key="6">
    <source>
        <dbReference type="RuleBase" id="RU004466"/>
    </source>
</evidence>
<sequence length="304" mass="31815">PTPRVTTDTVLRLAAALELIQSCALIHDDVMDGSLLRRGRSALHADFAARYPDTRPRGRGAPFGTSAAILAGNLALSWADDIVTELLPPPGVADAVLRLWRTMRTEMVAGQYLDLHAQHTGAGSTARALRIACLKSALYTVERPLALGAALAGADPTTTDSLCSAGRCAGMAFQLRDDLLGVFGDPAHTGKPSGDDIREGKITYLLAIARVRADAAGDRAASALLREAPGDPDLSPPDVERVRAALESTGARTVVEAAIEQLAADSARHLAGIPLDPVVRRRLGAMLRSAAGARNTTPTTPPCS</sequence>
<accession>A0A7W3Y4A9</accession>
<dbReference type="SUPFAM" id="SSF48576">
    <property type="entry name" value="Terpenoid synthases"/>
    <property type="match status" value="1"/>
</dbReference>
<name>A0A7W3Y4A9_9ACTN</name>
<dbReference type="PANTHER" id="PTHR12001">
    <property type="entry name" value="GERANYLGERANYL PYROPHOSPHATE SYNTHASE"/>
    <property type="match status" value="1"/>
</dbReference>
<dbReference type="InterPro" id="IPR000092">
    <property type="entry name" value="Polyprenyl_synt"/>
</dbReference>
<dbReference type="CDD" id="cd00685">
    <property type="entry name" value="Trans_IPPS_HT"/>
    <property type="match status" value="1"/>
</dbReference>
<comment type="similarity">
    <text evidence="2 6">Belongs to the FPP/GGPP synthase family.</text>
</comment>
<keyword evidence="3 6" id="KW-0808">Transferase</keyword>
<evidence type="ECO:0000256" key="2">
    <source>
        <dbReference type="ARBA" id="ARBA00006706"/>
    </source>
</evidence>
<comment type="caution">
    <text evidence="7">The sequence shown here is derived from an EMBL/GenBank/DDBJ whole genome shotgun (WGS) entry which is preliminary data.</text>
</comment>
<organism evidence="7 8">
    <name type="scientific">Streptomyces alkaliphilus</name>
    <dbReference type="NCBI Taxonomy" id="1472722"/>
    <lineage>
        <taxon>Bacteria</taxon>
        <taxon>Bacillati</taxon>
        <taxon>Actinomycetota</taxon>
        <taxon>Actinomycetes</taxon>
        <taxon>Kitasatosporales</taxon>
        <taxon>Streptomycetaceae</taxon>
        <taxon>Streptomyces</taxon>
    </lineage>
</organism>
<keyword evidence="4" id="KW-0479">Metal-binding</keyword>
<dbReference type="AlphaFoldDB" id="A0A7W3Y4A9"/>
<proteinExistence type="inferred from homology"/>
<evidence type="ECO:0000256" key="3">
    <source>
        <dbReference type="ARBA" id="ARBA00022679"/>
    </source>
</evidence>
<evidence type="ECO:0000256" key="4">
    <source>
        <dbReference type="ARBA" id="ARBA00022723"/>
    </source>
</evidence>
<dbReference type="GO" id="GO:0008299">
    <property type="term" value="P:isoprenoid biosynthetic process"/>
    <property type="evidence" value="ECO:0007669"/>
    <property type="project" value="InterPro"/>
</dbReference>
<dbReference type="Pfam" id="PF00348">
    <property type="entry name" value="polyprenyl_synt"/>
    <property type="match status" value="1"/>
</dbReference>
<feature type="non-terminal residue" evidence="7">
    <location>
        <position position="1"/>
    </location>
</feature>
<dbReference type="GO" id="GO:0004659">
    <property type="term" value="F:prenyltransferase activity"/>
    <property type="evidence" value="ECO:0007669"/>
    <property type="project" value="InterPro"/>
</dbReference>